<keyword evidence="3 5" id="KW-0238">DNA-binding</keyword>
<feature type="domain" description="HTH tetR-type" evidence="6">
    <location>
        <begin position="7"/>
        <end position="67"/>
    </location>
</feature>
<keyword evidence="1" id="KW-0678">Repressor</keyword>
<sequence>MARQQAEIRREEILRAAATVVSRKGFARTRVADVAAELGISAGLVFYHFDSKERLLSEAFVLASERDLDTVDAAVAGPGTHVERLRNVIRLHQQISSDTSDLDAWPRNIDAWAEGRWTEEIREVARRNDERWRNALTRLITSGVEAGEFRSADPQETALRICVMLDGLAVATQVRGTLSRGRARAWADECAARELGLPSPMLPPAQR</sequence>
<dbReference type="EMBL" id="JAHBAY010000001">
    <property type="protein sequence ID" value="MBT0767800.1"/>
    <property type="molecule type" value="Genomic_DNA"/>
</dbReference>
<evidence type="ECO:0000259" key="6">
    <source>
        <dbReference type="PROSITE" id="PS50977"/>
    </source>
</evidence>
<dbReference type="Pfam" id="PF13977">
    <property type="entry name" value="TetR_C_6"/>
    <property type="match status" value="1"/>
</dbReference>
<dbReference type="Gene3D" id="1.10.357.10">
    <property type="entry name" value="Tetracycline Repressor, domain 2"/>
    <property type="match status" value="1"/>
</dbReference>
<evidence type="ECO:0000256" key="5">
    <source>
        <dbReference type="PROSITE-ProRule" id="PRU00335"/>
    </source>
</evidence>
<dbReference type="SUPFAM" id="SSF48498">
    <property type="entry name" value="Tetracyclin repressor-like, C-terminal domain"/>
    <property type="match status" value="1"/>
</dbReference>
<dbReference type="Pfam" id="PF00440">
    <property type="entry name" value="TetR_N"/>
    <property type="match status" value="1"/>
</dbReference>
<reference evidence="7 8" key="1">
    <citation type="submission" date="2021-05" db="EMBL/GenBank/DDBJ databases">
        <title>Kineosporia and Streptomyces sp. nov. two new marine actinobacteria isolated from Coral.</title>
        <authorList>
            <person name="Buangrab K."/>
            <person name="Sutthacheep M."/>
            <person name="Yeemin T."/>
            <person name="Harunari E."/>
            <person name="Igarashi Y."/>
            <person name="Kanchanasin P."/>
            <person name="Tanasupawat S."/>
            <person name="Phongsopitanun W."/>
        </authorList>
    </citation>
    <scope>NUCLEOTIDE SEQUENCE [LARGE SCALE GENOMIC DNA]</scope>
    <source>
        <strain evidence="7 8">J2-2</strain>
    </source>
</reference>
<evidence type="ECO:0000256" key="3">
    <source>
        <dbReference type="ARBA" id="ARBA00023125"/>
    </source>
</evidence>
<dbReference type="RefSeq" id="WP_214154002.1">
    <property type="nucleotide sequence ID" value="NZ_JAHBAY010000001.1"/>
</dbReference>
<gene>
    <name evidence="7" type="ORF">KIH74_02615</name>
</gene>
<dbReference type="InterPro" id="IPR009057">
    <property type="entry name" value="Homeodomain-like_sf"/>
</dbReference>
<evidence type="ECO:0000313" key="8">
    <source>
        <dbReference type="Proteomes" id="UP001197247"/>
    </source>
</evidence>
<organism evidence="7 8">
    <name type="scientific">Kineosporia corallincola</name>
    <dbReference type="NCBI Taxonomy" id="2835133"/>
    <lineage>
        <taxon>Bacteria</taxon>
        <taxon>Bacillati</taxon>
        <taxon>Actinomycetota</taxon>
        <taxon>Actinomycetes</taxon>
        <taxon>Kineosporiales</taxon>
        <taxon>Kineosporiaceae</taxon>
        <taxon>Kineosporia</taxon>
    </lineage>
</organism>
<evidence type="ECO:0000256" key="1">
    <source>
        <dbReference type="ARBA" id="ARBA00022491"/>
    </source>
</evidence>
<accession>A0ABS5T9P9</accession>
<dbReference type="PROSITE" id="PS50977">
    <property type="entry name" value="HTH_TETR_2"/>
    <property type="match status" value="1"/>
</dbReference>
<dbReference type="PANTHER" id="PTHR30055:SF200">
    <property type="entry name" value="HTH-TYPE TRANSCRIPTIONAL REPRESSOR BDCR"/>
    <property type="match status" value="1"/>
</dbReference>
<dbReference type="PRINTS" id="PR00455">
    <property type="entry name" value="HTHTETR"/>
</dbReference>
<feature type="DNA-binding region" description="H-T-H motif" evidence="5">
    <location>
        <begin position="30"/>
        <end position="49"/>
    </location>
</feature>
<evidence type="ECO:0000256" key="4">
    <source>
        <dbReference type="ARBA" id="ARBA00023163"/>
    </source>
</evidence>
<evidence type="ECO:0000256" key="2">
    <source>
        <dbReference type="ARBA" id="ARBA00023015"/>
    </source>
</evidence>
<dbReference type="InterPro" id="IPR050109">
    <property type="entry name" value="HTH-type_TetR-like_transc_reg"/>
</dbReference>
<dbReference type="InterPro" id="IPR036271">
    <property type="entry name" value="Tet_transcr_reg_TetR-rel_C_sf"/>
</dbReference>
<dbReference type="SUPFAM" id="SSF46689">
    <property type="entry name" value="Homeodomain-like"/>
    <property type="match status" value="1"/>
</dbReference>
<proteinExistence type="predicted"/>
<keyword evidence="8" id="KW-1185">Reference proteome</keyword>
<keyword evidence="4" id="KW-0804">Transcription</keyword>
<dbReference type="Proteomes" id="UP001197247">
    <property type="component" value="Unassembled WGS sequence"/>
</dbReference>
<dbReference type="InterPro" id="IPR001647">
    <property type="entry name" value="HTH_TetR"/>
</dbReference>
<protein>
    <submittedName>
        <fullName evidence="7">TetR family transcriptional regulator C-terminal domain-containing protein</fullName>
    </submittedName>
</protein>
<evidence type="ECO:0000313" key="7">
    <source>
        <dbReference type="EMBL" id="MBT0767800.1"/>
    </source>
</evidence>
<name>A0ABS5T9P9_9ACTN</name>
<dbReference type="InterPro" id="IPR039538">
    <property type="entry name" value="BetI_C"/>
</dbReference>
<dbReference type="PANTHER" id="PTHR30055">
    <property type="entry name" value="HTH-TYPE TRANSCRIPTIONAL REGULATOR RUTR"/>
    <property type="match status" value="1"/>
</dbReference>
<comment type="caution">
    <text evidence="7">The sequence shown here is derived from an EMBL/GenBank/DDBJ whole genome shotgun (WGS) entry which is preliminary data.</text>
</comment>
<keyword evidence="2" id="KW-0805">Transcription regulation</keyword>